<keyword evidence="1" id="KW-0472">Membrane</keyword>
<proteinExistence type="predicted"/>
<evidence type="ECO:0000256" key="1">
    <source>
        <dbReference type="SAM" id="Phobius"/>
    </source>
</evidence>
<keyword evidence="1" id="KW-0812">Transmembrane</keyword>
<reference evidence="2 3" key="1">
    <citation type="submission" date="2018-10" db="EMBL/GenBank/DDBJ databases">
        <title>Genomic Encyclopedia of Archaeal and Bacterial Type Strains, Phase II (KMG-II): from individual species to whole genera.</title>
        <authorList>
            <person name="Goeker M."/>
        </authorList>
    </citation>
    <scope>NUCLEOTIDE SEQUENCE [LARGE SCALE GENOMIC DNA]</scope>
    <source>
        <strain evidence="2 3">DSM 19839</strain>
    </source>
</reference>
<keyword evidence="1" id="KW-1133">Transmembrane helix</keyword>
<gene>
    <name evidence="2" type="ORF">BC962_0995</name>
</gene>
<evidence type="ECO:0000313" key="3">
    <source>
        <dbReference type="Proteomes" id="UP000276282"/>
    </source>
</evidence>
<feature type="transmembrane region" description="Helical" evidence="1">
    <location>
        <begin position="6"/>
        <end position="31"/>
    </location>
</feature>
<organism evidence="2 3">
    <name type="scientific">Gillisia mitskevichiae</name>
    <dbReference type="NCBI Taxonomy" id="270921"/>
    <lineage>
        <taxon>Bacteria</taxon>
        <taxon>Pseudomonadati</taxon>
        <taxon>Bacteroidota</taxon>
        <taxon>Flavobacteriia</taxon>
        <taxon>Flavobacteriales</taxon>
        <taxon>Flavobacteriaceae</taxon>
        <taxon>Gillisia</taxon>
    </lineage>
</organism>
<dbReference type="AlphaFoldDB" id="A0A495Q001"/>
<dbReference type="Proteomes" id="UP000276282">
    <property type="component" value="Unassembled WGS sequence"/>
</dbReference>
<name>A0A495Q001_9FLAO</name>
<protein>
    <submittedName>
        <fullName evidence="2">Uncharacterized protein</fullName>
    </submittedName>
</protein>
<keyword evidence="3" id="KW-1185">Reference proteome</keyword>
<sequence length="34" mass="3664">MNFLVVVVIMCLAAGTAFLAIIAALPVINILREY</sequence>
<comment type="caution">
    <text evidence="2">The sequence shown here is derived from an EMBL/GenBank/DDBJ whole genome shotgun (WGS) entry which is preliminary data.</text>
</comment>
<accession>A0A495Q001</accession>
<dbReference type="EMBL" id="RBLG01000001">
    <property type="protein sequence ID" value="RKS56019.1"/>
    <property type="molecule type" value="Genomic_DNA"/>
</dbReference>
<evidence type="ECO:0000313" key="2">
    <source>
        <dbReference type="EMBL" id="RKS56019.1"/>
    </source>
</evidence>